<keyword evidence="7" id="KW-1185">Reference proteome</keyword>
<sequence length="158" mass="17711">MTLVDTLDTLVVLGDFEEFERAVKLVIKDNENFDNDIIVSVFEINIRMVGGLLSAHLLAEKIATQNGTILNWYNKELLNMAKDLGYRLLPAFNSSTGIPHARVNLRYGMKDKDLAKNKETCTACAGTILLEFATLSRLTGDPVFERCAHKVIITIYFV</sequence>
<dbReference type="GO" id="GO:0044322">
    <property type="term" value="C:endoplasmic reticulum quality control compartment"/>
    <property type="evidence" value="ECO:0007669"/>
    <property type="project" value="GOC"/>
</dbReference>
<dbReference type="PRINTS" id="PR00747">
    <property type="entry name" value="GLYHDRLASE47"/>
</dbReference>
<reference evidence="6" key="2">
    <citation type="submission" date="2015-06" db="UniProtKB">
        <authorList>
            <consortium name="EnsemblMetazoa"/>
        </authorList>
    </citation>
    <scope>IDENTIFICATION</scope>
</reference>
<dbReference type="PANTHER" id="PTHR45679:SF2">
    <property type="entry name" value="ER DEGRADATION-ENHANCING ALPHA-MANNOSIDASE-LIKE PROTEIN 3"/>
    <property type="match status" value="1"/>
</dbReference>
<dbReference type="InterPro" id="IPR044674">
    <property type="entry name" value="EDEM1/2/3"/>
</dbReference>
<protein>
    <recommendedName>
        <fullName evidence="5">alpha-1,2-Mannosidase</fullName>
        <ecNumber evidence="5">3.2.1.-</ecNumber>
    </recommendedName>
</protein>
<name>T1GPE1_MEGSC</name>
<evidence type="ECO:0000256" key="1">
    <source>
        <dbReference type="ARBA" id="ARBA00004240"/>
    </source>
</evidence>
<keyword evidence="5" id="KW-0378">Hydrolase</keyword>
<keyword evidence="5" id="KW-0326">Glycosidase</keyword>
<dbReference type="GO" id="GO:0005509">
    <property type="term" value="F:calcium ion binding"/>
    <property type="evidence" value="ECO:0007669"/>
    <property type="project" value="InterPro"/>
</dbReference>
<evidence type="ECO:0000313" key="7">
    <source>
        <dbReference type="Proteomes" id="UP000015102"/>
    </source>
</evidence>
<dbReference type="InterPro" id="IPR036026">
    <property type="entry name" value="Seven-hairpin_glycosidases"/>
</dbReference>
<dbReference type="HOGENOM" id="CLU_003818_5_0_1"/>
<evidence type="ECO:0000313" key="6">
    <source>
        <dbReference type="EnsemblMetazoa" id="MESCA005469-PA"/>
    </source>
</evidence>
<dbReference type="EMBL" id="CAQQ02013797">
    <property type="status" value="NOT_ANNOTATED_CDS"/>
    <property type="molecule type" value="Genomic_DNA"/>
</dbReference>
<dbReference type="GO" id="GO:1904380">
    <property type="term" value="P:endoplasmic reticulum mannose trimming"/>
    <property type="evidence" value="ECO:0007669"/>
    <property type="project" value="InterPro"/>
</dbReference>
<dbReference type="GO" id="GO:0004571">
    <property type="term" value="F:mannosyl-oligosaccharide 1,2-alpha-mannosidase activity"/>
    <property type="evidence" value="ECO:0007669"/>
    <property type="project" value="InterPro"/>
</dbReference>
<dbReference type="InterPro" id="IPR012341">
    <property type="entry name" value="6hp_glycosidase-like_sf"/>
</dbReference>
<accession>T1GPE1</accession>
<evidence type="ECO:0000256" key="2">
    <source>
        <dbReference type="ARBA" id="ARBA00007658"/>
    </source>
</evidence>
<reference evidence="7" key="1">
    <citation type="submission" date="2013-02" db="EMBL/GenBank/DDBJ databases">
        <authorList>
            <person name="Hughes D."/>
        </authorList>
    </citation>
    <scope>NUCLEOTIDE SEQUENCE</scope>
    <source>
        <strain>Durham</strain>
        <strain evidence="7">NC isolate 2 -- Noor lab</strain>
    </source>
</reference>
<dbReference type="GO" id="GO:0005975">
    <property type="term" value="P:carbohydrate metabolic process"/>
    <property type="evidence" value="ECO:0007669"/>
    <property type="project" value="InterPro"/>
</dbReference>
<proteinExistence type="inferred from homology"/>
<organism evidence="6 7">
    <name type="scientific">Megaselia scalaris</name>
    <name type="common">Humpbacked fly</name>
    <name type="synonym">Phora scalaris</name>
    <dbReference type="NCBI Taxonomy" id="36166"/>
    <lineage>
        <taxon>Eukaryota</taxon>
        <taxon>Metazoa</taxon>
        <taxon>Ecdysozoa</taxon>
        <taxon>Arthropoda</taxon>
        <taxon>Hexapoda</taxon>
        <taxon>Insecta</taxon>
        <taxon>Pterygota</taxon>
        <taxon>Neoptera</taxon>
        <taxon>Endopterygota</taxon>
        <taxon>Diptera</taxon>
        <taxon>Brachycera</taxon>
        <taxon>Muscomorpha</taxon>
        <taxon>Platypezoidea</taxon>
        <taxon>Phoridae</taxon>
        <taxon>Megaseliini</taxon>
        <taxon>Megaselia</taxon>
    </lineage>
</organism>
<keyword evidence="3" id="KW-0256">Endoplasmic reticulum</keyword>
<dbReference type="PANTHER" id="PTHR45679">
    <property type="entry name" value="ER DEGRADATION-ENHANCING ALPHA-MANNOSIDASE-LIKE PROTEIN 2"/>
    <property type="match status" value="1"/>
</dbReference>
<dbReference type="AlphaFoldDB" id="T1GPE1"/>
<dbReference type="EC" id="3.2.1.-" evidence="5"/>
<comment type="subcellular location">
    <subcellularLocation>
        <location evidence="1">Endoplasmic reticulum</location>
    </subcellularLocation>
</comment>
<keyword evidence="4" id="KW-0325">Glycoprotein</keyword>
<dbReference type="EnsemblMetazoa" id="MESCA005469-RA">
    <property type="protein sequence ID" value="MESCA005469-PA"/>
    <property type="gene ID" value="MESCA005469"/>
</dbReference>
<dbReference type="Proteomes" id="UP000015102">
    <property type="component" value="Unassembled WGS sequence"/>
</dbReference>
<dbReference type="GO" id="GO:0016020">
    <property type="term" value="C:membrane"/>
    <property type="evidence" value="ECO:0007669"/>
    <property type="project" value="InterPro"/>
</dbReference>
<comment type="similarity">
    <text evidence="2 5">Belongs to the glycosyl hydrolase 47 family.</text>
</comment>
<dbReference type="Pfam" id="PF01532">
    <property type="entry name" value="Glyco_hydro_47"/>
    <property type="match status" value="1"/>
</dbReference>
<dbReference type="STRING" id="36166.T1GPE1"/>
<evidence type="ECO:0000256" key="5">
    <source>
        <dbReference type="RuleBase" id="RU361193"/>
    </source>
</evidence>
<evidence type="ECO:0000256" key="4">
    <source>
        <dbReference type="ARBA" id="ARBA00023180"/>
    </source>
</evidence>
<dbReference type="InterPro" id="IPR001382">
    <property type="entry name" value="Glyco_hydro_47"/>
</dbReference>
<dbReference type="Gene3D" id="1.50.10.10">
    <property type="match status" value="1"/>
</dbReference>
<dbReference type="SUPFAM" id="SSF48225">
    <property type="entry name" value="Seven-hairpin glycosidases"/>
    <property type="match status" value="1"/>
</dbReference>
<evidence type="ECO:0000256" key="3">
    <source>
        <dbReference type="ARBA" id="ARBA00022824"/>
    </source>
</evidence>
<dbReference type="OMA" id="FERCAHK"/>